<dbReference type="Gramene" id="OE9A027036T1">
    <property type="protein sequence ID" value="OE9A027036C1"/>
    <property type="gene ID" value="OE9A027036"/>
</dbReference>
<name>A0A8S0PGJ7_OLEEU</name>
<organism evidence="2 3">
    <name type="scientific">Olea europaea subsp. europaea</name>
    <dbReference type="NCBI Taxonomy" id="158383"/>
    <lineage>
        <taxon>Eukaryota</taxon>
        <taxon>Viridiplantae</taxon>
        <taxon>Streptophyta</taxon>
        <taxon>Embryophyta</taxon>
        <taxon>Tracheophyta</taxon>
        <taxon>Spermatophyta</taxon>
        <taxon>Magnoliopsida</taxon>
        <taxon>eudicotyledons</taxon>
        <taxon>Gunneridae</taxon>
        <taxon>Pentapetalae</taxon>
        <taxon>asterids</taxon>
        <taxon>lamiids</taxon>
        <taxon>Lamiales</taxon>
        <taxon>Oleaceae</taxon>
        <taxon>Oleeae</taxon>
        <taxon>Olea</taxon>
    </lineage>
</organism>
<feature type="compositionally biased region" description="Basic residues" evidence="1">
    <location>
        <begin position="228"/>
        <end position="240"/>
    </location>
</feature>
<dbReference type="AlphaFoldDB" id="A0A8S0PGJ7"/>
<gene>
    <name evidence="2" type="ORF">OLEA9_A027036</name>
</gene>
<sequence length="240" mass="27128">MGIVKETDCMTNARKIQTSLTSTTTLSPKSEHDDVEYDRNVIDGIEIGLDRRQDEVQPERKECIDIEDEVQPERKECIDIEVDELELPSSDKLFSQCSSDEDGGHHFPEFNFDQDMKNPQFEDWFQGNIEPVVPQCDRAVNERGKMVPERGQQASSSHNLGNELTFHFIPTPMLSRELLSGGPKSGDTAMVVTQPDLVHVPTDDVNFEDVMDDIIDRGDAESGSTRVSKPRKSKCTRRKT</sequence>
<feature type="region of interest" description="Disordered" evidence="1">
    <location>
        <begin position="216"/>
        <end position="240"/>
    </location>
</feature>
<accession>A0A8S0PGJ7</accession>
<dbReference type="EMBL" id="CACTIH010000050">
    <property type="protein sequence ID" value="CAA2941851.1"/>
    <property type="molecule type" value="Genomic_DNA"/>
</dbReference>
<proteinExistence type="predicted"/>
<evidence type="ECO:0000313" key="3">
    <source>
        <dbReference type="Proteomes" id="UP000594638"/>
    </source>
</evidence>
<evidence type="ECO:0000313" key="2">
    <source>
        <dbReference type="EMBL" id="CAA2941851.1"/>
    </source>
</evidence>
<evidence type="ECO:0000256" key="1">
    <source>
        <dbReference type="SAM" id="MobiDB-lite"/>
    </source>
</evidence>
<comment type="caution">
    <text evidence="2">The sequence shown here is derived from an EMBL/GenBank/DDBJ whole genome shotgun (WGS) entry which is preliminary data.</text>
</comment>
<dbReference type="Proteomes" id="UP000594638">
    <property type="component" value="Unassembled WGS sequence"/>
</dbReference>
<keyword evidence="3" id="KW-1185">Reference proteome</keyword>
<protein>
    <submittedName>
        <fullName evidence="2">Uncharacterized protein</fullName>
    </submittedName>
</protein>
<reference evidence="2 3" key="1">
    <citation type="submission" date="2019-12" db="EMBL/GenBank/DDBJ databases">
        <authorList>
            <person name="Alioto T."/>
            <person name="Alioto T."/>
            <person name="Gomez Garrido J."/>
        </authorList>
    </citation>
    <scope>NUCLEOTIDE SEQUENCE [LARGE SCALE GENOMIC DNA]</scope>
</reference>